<dbReference type="STRING" id="1006576.DTL3_1600"/>
<dbReference type="HAMAP" id="MF_01440">
    <property type="entry name" value="CheD"/>
    <property type="match status" value="1"/>
</dbReference>
<comment type="similarity">
    <text evidence="3">Belongs to the CheD family.</text>
</comment>
<evidence type="ECO:0000256" key="1">
    <source>
        <dbReference type="ARBA" id="ARBA00022500"/>
    </source>
</evidence>
<dbReference type="OrthoDB" id="9807202at2"/>
<protein>
    <recommendedName>
        <fullName evidence="3">Probable chemoreceptor glutamine deamidase CheD</fullName>
        <ecNumber evidence="3">3.5.1.44</ecNumber>
    </recommendedName>
</protein>
<dbReference type="PROSITE" id="PS51257">
    <property type="entry name" value="PROKAR_LIPOPROTEIN"/>
    <property type="match status" value="1"/>
</dbReference>
<comment type="function">
    <text evidence="3">Probably deamidates glutamine residues to glutamate on methyl-accepting chemotaxis receptors (MCPs), playing an important role in chemotaxis.</text>
</comment>
<name>A0A0C7P4Y9_DEFTU</name>
<sequence>MENKKIVGIGEYLVDKNPGILITLGLGSCVAVCIRDKVKGIGGLVHVMLPDSRRDKDRPGKYADTGITAVVDEIIKIGGDIKNLEAKIAGGASMFKNTNKTFEIGAKNVEAVKKILKNLGIKLVAEDTGGSRARSVEFHIASGELRIRKVGGGEKVEIVVI</sequence>
<dbReference type="PANTHER" id="PTHR35147:SF1">
    <property type="entry name" value="CHEMORECEPTOR GLUTAMINE DEAMIDASE CHED-RELATED"/>
    <property type="match status" value="1"/>
</dbReference>
<dbReference type="GO" id="GO:0006935">
    <property type="term" value="P:chemotaxis"/>
    <property type="evidence" value="ECO:0007669"/>
    <property type="project" value="UniProtKB-UniRule"/>
</dbReference>
<dbReference type="InterPro" id="IPR054943">
    <property type="entry name" value="CheD_Thtga"/>
</dbReference>
<dbReference type="SUPFAM" id="SSF64438">
    <property type="entry name" value="CNF1/YfiH-like putative cysteine hydrolases"/>
    <property type="match status" value="1"/>
</dbReference>
<accession>A0A0C7P4Y9</accession>
<dbReference type="NCBIfam" id="NF041119">
    <property type="entry name" value="CheD_Thtga"/>
    <property type="match status" value="1"/>
</dbReference>
<dbReference type="RefSeq" id="WP_045088254.1">
    <property type="nucleotide sequence ID" value="NZ_LN824141.1"/>
</dbReference>
<evidence type="ECO:0000313" key="4">
    <source>
        <dbReference type="EMBL" id="CEP78889.1"/>
    </source>
</evidence>
<dbReference type="PANTHER" id="PTHR35147">
    <property type="entry name" value="CHEMORECEPTOR GLUTAMINE DEAMIDASE CHED-RELATED"/>
    <property type="match status" value="1"/>
</dbReference>
<dbReference type="GO" id="GO:0050568">
    <property type="term" value="F:protein-glutamine glutaminase activity"/>
    <property type="evidence" value="ECO:0007669"/>
    <property type="project" value="UniProtKB-UniRule"/>
</dbReference>
<proteinExistence type="inferred from homology"/>
<keyword evidence="1 3" id="KW-0145">Chemotaxis</keyword>
<dbReference type="PATRIC" id="fig|1006576.9.peg.1596"/>
<evidence type="ECO:0000313" key="5">
    <source>
        <dbReference type="Proteomes" id="UP000032809"/>
    </source>
</evidence>
<keyword evidence="4" id="KW-0675">Receptor</keyword>
<dbReference type="EMBL" id="LN824141">
    <property type="protein sequence ID" value="CEP78889.1"/>
    <property type="molecule type" value="Genomic_DNA"/>
</dbReference>
<dbReference type="Pfam" id="PF03975">
    <property type="entry name" value="CheD"/>
    <property type="match status" value="1"/>
</dbReference>
<organism evidence="4 5">
    <name type="scientific">Defluviitoga tunisiensis</name>
    <dbReference type="NCBI Taxonomy" id="1006576"/>
    <lineage>
        <taxon>Bacteria</taxon>
        <taxon>Thermotogati</taxon>
        <taxon>Thermotogota</taxon>
        <taxon>Thermotogae</taxon>
        <taxon>Petrotogales</taxon>
        <taxon>Petrotogaceae</taxon>
        <taxon>Defluviitoga</taxon>
    </lineage>
</organism>
<evidence type="ECO:0000256" key="3">
    <source>
        <dbReference type="HAMAP-Rule" id="MF_01440"/>
    </source>
</evidence>
<gene>
    <name evidence="3 4" type="primary">cheD</name>
    <name evidence="4" type="ORF">DTL3_1600</name>
</gene>
<dbReference type="InterPro" id="IPR005659">
    <property type="entry name" value="Chemorcpt_Glu_NH3ase_CheD"/>
</dbReference>
<reference evidence="5" key="1">
    <citation type="submission" date="2014-11" db="EMBL/GenBank/DDBJ databases">
        <authorList>
            <person name="Wibberg D."/>
        </authorList>
    </citation>
    <scope>NUCLEOTIDE SEQUENCE [LARGE SCALE GENOMIC DNA]</scope>
    <source>
        <strain evidence="5">L3</strain>
    </source>
</reference>
<dbReference type="Proteomes" id="UP000032809">
    <property type="component" value="Chromosome I"/>
</dbReference>
<dbReference type="InterPro" id="IPR038592">
    <property type="entry name" value="CheD-like_sf"/>
</dbReference>
<evidence type="ECO:0000256" key="2">
    <source>
        <dbReference type="ARBA" id="ARBA00022801"/>
    </source>
</evidence>
<keyword evidence="2 3" id="KW-0378">Hydrolase</keyword>
<dbReference type="Gene3D" id="3.30.1330.200">
    <property type="match status" value="1"/>
</dbReference>
<keyword evidence="5" id="KW-1185">Reference proteome</keyword>
<dbReference type="KEGG" id="dtn:DTL3_1600"/>
<dbReference type="CDD" id="cd16352">
    <property type="entry name" value="CheD"/>
    <property type="match status" value="1"/>
</dbReference>
<dbReference type="InterPro" id="IPR011324">
    <property type="entry name" value="Cytotoxic_necrot_fac-like_cat"/>
</dbReference>
<dbReference type="HOGENOM" id="CLU_087854_2_0_0"/>
<dbReference type="AlphaFoldDB" id="A0A0C7P4Y9"/>
<dbReference type="EC" id="3.5.1.44" evidence="3"/>
<comment type="catalytic activity">
    <reaction evidence="3">
        <text>L-glutaminyl-[protein] + H2O = L-glutamyl-[protein] + NH4(+)</text>
        <dbReference type="Rhea" id="RHEA:16441"/>
        <dbReference type="Rhea" id="RHEA-COMP:10207"/>
        <dbReference type="Rhea" id="RHEA-COMP:10208"/>
        <dbReference type="ChEBI" id="CHEBI:15377"/>
        <dbReference type="ChEBI" id="CHEBI:28938"/>
        <dbReference type="ChEBI" id="CHEBI:29973"/>
        <dbReference type="ChEBI" id="CHEBI:30011"/>
        <dbReference type="EC" id="3.5.1.44"/>
    </reaction>
</comment>